<keyword evidence="10" id="KW-1185">Reference proteome</keyword>
<keyword evidence="5" id="KW-0472">Membrane</keyword>
<evidence type="ECO:0000256" key="1">
    <source>
        <dbReference type="ARBA" id="ARBA00004533"/>
    </source>
</evidence>
<evidence type="ECO:0000256" key="2">
    <source>
        <dbReference type="ARBA" id="ARBA00022475"/>
    </source>
</evidence>
<dbReference type="GO" id="GO:0016757">
    <property type="term" value="F:glycosyltransferase activity"/>
    <property type="evidence" value="ECO:0007669"/>
    <property type="project" value="UniProtKB-KW"/>
</dbReference>
<dbReference type="InterPro" id="IPR001173">
    <property type="entry name" value="Glyco_trans_2-like"/>
</dbReference>
<feature type="domain" description="Glycosyltransferase 2-like" evidence="8">
    <location>
        <begin position="18"/>
        <end position="143"/>
    </location>
</feature>
<evidence type="ECO:0000256" key="6">
    <source>
        <dbReference type="ARBA" id="ARBA00023315"/>
    </source>
</evidence>
<proteinExistence type="predicted"/>
<dbReference type="Proteomes" id="UP001249505">
    <property type="component" value="Unassembled WGS sequence"/>
</dbReference>
<keyword evidence="6" id="KW-0012">Acyltransferase</keyword>
<name>A0ABU3G4I7_9GAMM</name>
<keyword evidence="3" id="KW-0997">Cell inner membrane</keyword>
<dbReference type="InterPro" id="IPR029044">
    <property type="entry name" value="Nucleotide-diphossugar_trans"/>
</dbReference>
<dbReference type="Gene3D" id="3.90.550.10">
    <property type="entry name" value="Spore Coat Polysaccharide Biosynthesis Protein SpsA, Chain A"/>
    <property type="match status" value="1"/>
</dbReference>
<evidence type="ECO:0000256" key="4">
    <source>
        <dbReference type="ARBA" id="ARBA00022679"/>
    </source>
</evidence>
<evidence type="ECO:0000313" key="10">
    <source>
        <dbReference type="Proteomes" id="UP001249505"/>
    </source>
</evidence>
<evidence type="ECO:0000259" key="8">
    <source>
        <dbReference type="Pfam" id="PF00535"/>
    </source>
</evidence>
<evidence type="ECO:0000256" key="7">
    <source>
        <dbReference type="SAM" id="MobiDB-lite"/>
    </source>
</evidence>
<dbReference type="CDD" id="cd04179">
    <property type="entry name" value="DPM_DPG-synthase_like"/>
    <property type="match status" value="1"/>
</dbReference>
<protein>
    <submittedName>
        <fullName evidence="9">Glycosyltransferase</fullName>
        <ecNumber evidence="9">2.4.-.-</ecNumber>
    </submittedName>
</protein>
<organism evidence="9 10">
    <name type="scientific">Shewanella scandinavica</name>
    <dbReference type="NCBI Taxonomy" id="3063538"/>
    <lineage>
        <taxon>Bacteria</taxon>
        <taxon>Pseudomonadati</taxon>
        <taxon>Pseudomonadota</taxon>
        <taxon>Gammaproteobacteria</taxon>
        <taxon>Alteromonadales</taxon>
        <taxon>Shewanellaceae</taxon>
        <taxon>Shewanella</taxon>
    </lineage>
</organism>
<keyword evidence="4 9" id="KW-0808">Transferase</keyword>
<dbReference type="SUPFAM" id="SSF53448">
    <property type="entry name" value="Nucleotide-diphospho-sugar transferases"/>
    <property type="match status" value="1"/>
</dbReference>
<dbReference type="PANTHER" id="PTHR10859:SF91">
    <property type="entry name" value="DOLICHYL-PHOSPHATE BETA-GLUCOSYLTRANSFERASE"/>
    <property type="match status" value="1"/>
</dbReference>
<feature type="region of interest" description="Disordered" evidence="7">
    <location>
        <begin position="598"/>
        <end position="629"/>
    </location>
</feature>
<dbReference type="CDD" id="cd07984">
    <property type="entry name" value="LPLAT_LABLAT-like"/>
    <property type="match status" value="1"/>
</dbReference>
<sequence>MLTPPSDLVESAPIKLALVIPNYNHSAAIAQTLAELAQFNLPCYLIDDGSNDETRYLLQSLAQTYPWVTLLLHPYNRGKGAAVMTGLRRAYRDGFSHALQVDADGQHNLADIPAMLARAQAKPDALISGKPEYDESVPKGRLYGRYLTHFWVWVETLSFDIQDSMCGFRVYPLAATERLLCQQALTERMDFDIEILVKLYWQGVEILFQPTKVIYPEGGVSHFQGVADNVRITKLHTKLFFGMLKRLPWLLKRKSQRKSQQQAVQTSHCSSATQSISATSSTSATHWSGMKERGSYWGIKLLAESYRFGGHWLCRAIMYPVICYFFLTGKVTREASLDFLRRVQKLEPQHPKLNQPVGWRDSLNHFLAFGNAALDRIDAWCDRIQLSQVDFPDRQVLADQLESGKGAVLLVSHLGNLELCRAISIHQRKVKVNVMVLTSHAENFNKVLKQLNPDSTLNLIQVTELNPATSMLLQQKIEDGELVVIAGDRTSSNTQGRVMYAPFMGQDAAFPQGPFILAGLLDCPVFLMFCLREQGRYRVHLERFAETLKGPRAGRMDRLQQAVNRYSERLEYFARREPLQWFNFFDFWRKDSELQRTPSHLVPPNPLPTTSASSPIPEQDHKTDRTQHS</sequence>
<feature type="compositionally biased region" description="Basic and acidic residues" evidence="7">
    <location>
        <begin position="618"/>
        <end position="629"/>
    </location>
</feature>
<comment type="caution">
    <text evidence="9">The sequence shown here is derived from an EMBL/GenBank/DDBJ whole genome shotgun (WGS) entry which is preliminary data.</text>
</comment>
<keyword evidence="2" id="KW-1003">Cell membrane</keyword>
<dbReference type="RefSeq" id="WP_311900817.1">
    <property type="nucleotide sequence ID" value="NZ_JAUOES010000032.1"/>
</dbReference>
<evidence type="ECO:0000256" key="5">
    <source>
        <dbReference type="ARBA" id="ARBA00023136"/>
    </source>
</evidence>
<dbReference type="Pfam" id="PF00535">
    <property type="entry name" value="Glycos_transf_2"/>
    <property type="match status" value="1"/>
</dbReference>
<evidence type="ECO:0000256" key="3">
    <source>
        <dbReference type="ARBA" id="ARBA00022519"/>
    </source>
</evidence>
<gene>
    <name evidence="9" type="ORF">Q4Q50_19980</name>
</gene>
<accession>A0ABU3G4I7</accession>
<dbReference type="EC" id="2.4.-.-" evidence="9"/>
<keyword evidence="9" id="KW-0328">Glycosyltransferase</keyword>
<dbReference type="PANTHER" id="PTHR10859">
    <property type="entry name" value="GLYCOSYL TRANSFERASE"/>
    <property type="match status" value="1"/>
</dbReference>
<evidence type="ECO:0000313" key="9">
    <source>
        <dbReference type="EMBL" id="MDT3282564.1"/>
    </source>
</evidence>
<dbReference type="Pfam" id="PF03279">
    <property type="entry name" value="Lip_A_acyltrans"/>
    <property type="match status" value="1"/>
</dbReference>
<dbReference type="InterPro" id="IPR004960">
    <property type="entry name" value="LipA_acyltrans"/>
</dbReference>
<dbReference type="EMBL" id="JAUOES010000032">
    <property type="protein sequence ID" value="MDT3282564.1"/>
    <property type="molecule type" value="Genomic_DNA"/>
</dbReference>
<comment type="subcellular location">
    <subcellularLocation>
        <location evidence="1">Cell inner membrane</location>
    </subcellularLocation>
</comment>
<reference evidence="9 10" key="1">
    <citation type="submission" date="2023-07" db="EMBL/GenBank/DDBJ databases">
        <title>Novel Shewanella species isolated from Baltic Sea sediments.</title>
        <authorList>
            <person name="Martin-Rodriguez A.J."/>
        </authorList>
    </citation>
    <scope>NUCLEOTIDE SEQUENCE [LARGE SCALE GENOMIC DNA]</scope>
    <source>
        <strain evidence="9 10">SP2S1-2</strain>
    </source>
</reference>